<accession>A0A3B0UFI5</accession>
<feature type="non-terminal residue" evidence="1">
    <location>
        <position position="295"/>
    </location>
</feature>
<name>A0A3B0UFI5_9ZZZZ</name>
<dbReference type="PANTHER" id="PTHR47197:SF3">
    <property type="entry name" value="DIHYDRO-HEME D1 DEHYDROGENASE"/>
    <property type="match status" value="1"/>
</dbReference>
<dbReference type="InterPro" id="IPR051200">
    <property type="entry name" value="Host-pathogen_enzymatic-act"/>
</dbReference>
<organism evidence="1">
    <name type="scientific">hydrothermal vent metagenome</name>
    <dbReference type="NCBI Taxonomy" id="652676"/>
    <lineage>
        <taxon>unclassified sequences</taxon>
        <taxon>metagenomes</taxon>
        <taxon>ecological metagenomes</taxon>
    </lineage>
</organism>
<dbReference type="Pfam" id="PF16819">
    <property type="entry name" value="DUF5074"/>
    <property type="match status" value="1"/>
</dbReference>
<dbReference type="EMBL" id="UOET01000424">
    <property type="protein sequence ID" value="VAW29781.1"/>
    <property type="molecule type" value="Genomic_DNA"/>
</dbReference>
<sequence length="295" mass="32927">MKTKKLKYLLLLLIPLLLAGCMNDNSLYDFHRLVANKEGRAVFIINEGNFMYGNASLSYYNPQDGEVLNDIFYNTNALPLGDVASSMSIMDSLGYVVVNNSGKIYIINTHTFKYVGKITGLTSPRNIYFINRNKAYVTDLYAKAITIVNPATRQITGSIPIDNHNPKFYQHSSEQMVFLGKYAFVNSWSYDNKILIINTLTDRLIDSITVVKQPNSMVLDKNDKLWVLSDGGFKGSAYGQDTAALTRINPISRKVETVFRFPDLDASPSGLHINAVGDSLFFIYSSRVGEAVPDA</sequence>
<proteinExistence type="predicted"/>
<reference evidence="1" key="1">
    <citation type="submission" date="2018-06" db="EMBL/GenBank/DDBJ databases">
        <authorList>
            <person name="Zhirakovskaya E."/>
        </authorList>
    </citation>
    <scope>NUCLEOTIDE SEQUENCE</scope>
</reference>
<dbReference type="PROSITE" id="PS51257">
    <property type="entry name" value="PROKAR_LIPOPROTEIN"/>
    <property type="match status" value="1"/>
</dbReference>
<dbReference type="InterPro" id="IPR011044">
    <property type="entry name" value="Quino_amine_DH_bsu"/>
</dbReference>
<dbReference type="Gene3D" id="2.130.10.10">
    <property type="entry name" value="YVTN repeat-like/Quinoprotein amine dehydrogenase"/>
    <property type="match status" value="1"/>
</dbReference>
<dbReference type="InterPro" id="IPR031815">
    <property type="entry name" value="DUF5074"/>
</dbReference>
<dbReference type="PANTHER" id="PTHR47197">
    <property type="entry name" value="PROTEIN NIRF"/>
    <property type="match status" value="1"/>
</dbReference>
<dbReference type="AlphaFoldDB" id="A0A3B0UFI5"/>
<dbReference type="SUPFAM" id="SSF50969">
    <property type="entry name" value="YVTN repeat-like/Quinoprotein amine dehydrogenase"/>
    <property type="match status" value="1"/>
</dbReference>
<gene>
    <name evidence="1" type="ORF">MNBD_BACTEROID07-1497</name>
</gene>
<protein>
    <submittedName>
        <fullName evidence="1">Putative surface layer protein</fullName>
    </submittedName>
</protein>
<evidence type="ECO:0000313" key="1">
    <source>
        <dbReference type="EMBL" id="VAW29781.1"/>
    </source>
</evidence>
<dbReference type="InterPro" id="IPR015943">
    <property type="entry name" value="WD40/YVTN_repeat-like_dom_sf"/>
</dbReference>